<dbReference type="InterPro" id="IPR021728">
    <property type="entry name" value="DUF3300"/>
</dbReference>
<accession>A0A7W4JPG1</accession>
<feature type="compositionally biased region" description="Gly residues" evidence="1">
    <location>
        <begin position="455"/>
        <end position="475"/>
    </location>
</feature>
<protein>
    <submittedName>
        <fullName evidence="2">DUF3300 domain-containing protein</fullName>
    </submittedName>
</protein>
<dbReference type="Proteomes" id="UP000555756">
    <property type="component" value="Unassembled WGS sequence"/>
</dbReference>
<evidence type="ECO:0000313" key="2">
    <source>
        <dbReference type="EMBL" id="MBB2188418.1"/>
    </source>
</evidence>
<evidence type="ECO:0000313" key="3">
    <source>
        <dbReference type="Proteomes" id="UP000555756"/>
    </source>
</evidence>
<name>A0A7W4JPG1_9PROT</name>
<gene>
    <name evidence="2" type="ORF">HLH34_00355</name>
</gene>
<feature type="compositionally biased region" description="Polar residues" evidence="1">
    <location>
        <begin position="368"/>
        <end position="396"/>
    </location>
</feature>
<dbReference type="AlphaFoldDB" id="A0A7W4JPG1"/>
<keyword evidence="3" id="KW-1185">Reference proteome</keyword>
<feature type="compositionally biased region" description="Polar residues" evidence="1">
    <location>
        <begin position="311"/>
        <end position="334"/>
    </location>
</feature>
<feature type="compositionally biased region" description="Gly residues" evidence="1">
    <location>
        <begin position="426"/>
        <end position="436"/>
    </location>
</feature>
<comment type="caution">
    <text evidence="2">The sequence shown here is derived from an EMBL/GenBank/DDBJ whole genome shotgun (WGS) entry which is preliminary data.</text>
</comment>
<evidence type="ECO:0000256" key="1">
    <source>
        <dbReference type="SAM" id="MobiDB-lite"/>
    </source>
</evidence>
<proteinExistence type="predicted"/>
<dbReference type="RefSeq" id="WP_183117617.1">
    <property type="nucleotide sequence ID" value="NZ_JABEQF010000001.1"/>
</dbReference>
<reference evidence="2 3" key="1">
    <citation type="submission" date="2020-04" db="EMBL/GenBank/DDBJ databases">
        <title>Description of novel Gluconacetobacter.</title>
        <authorList>
            <person name="Sombolestani A."/>
        </authorList>
    </citation>
    <scope>NUCLEOTIDE SEQUENCE [LARGE SCALE GENOMIC DNA]</scope>
    <source>
        <strain evidence="2 3">LMG 21311</strain>
    </source>
</reference>
<sequence length="475" mass="50921">MLVAWVKRRDCSDANVITGRQPTHFRHLTRLRETLHKGSAIMQRQWLPILTTALALNAAWPNCAEAQASPTPVQQQSGADQFDMEQIDALLAPIALYPDTLLTQMLIASTFPVEIVEAERWASDPAHKSLKGAALTKALDALDWDPSVKSLIPFPQALSQMNGNLGWTQQLGYAFANQQKDVLNSVQRLRRQAQAQNHLQSTPQQTVRTQAPSDGGSQETIIVEPAQPDVVYVPTYSPSTVYGPWPYPTYPPVEAAPAPAYVAGTALLGGLAFGTGVAISSSLWGWSSPNWNHGNVNVNASRYNNINTNRQHVTSGTWSPSWNRTGGQRPTNLQRPAGGPVGRPVRSTGLPTNSIGRRSVPVAGNLVNRPTPQHPRSSTPANRPNLNPGSRPQPSFQGRPNGAARGQGAGGQRFQPQSGGFQRSGAFGGVGDGGRTGAFSQRGAQSRQSANFQRQGGGGRSQGRGGGRGGFHGRR</sequence>
<feature type="region of interest" description="Disordered" evidence="1">
    <location>
        <begin position="193"/>
        <end position="217"/>
    </location>
</feature>
<dbReference type="PANTHER" id="PTHR40269:SF1">
    <property type="entry name" value="OUTER MEMBRANE PROTEIN"/>
    <property type="match status" value="1"/>
</dbReference>
<dbReference type="EMBL" id="JABEQF010000001">
    <property type="protein sequence ID" value="MBB2188418.1"/>
    <property type="molecule type" value="Genomic_DNA"/>
</dbReference>
<dbReference type="Pfam" id="PF11737">
    <property type="entry name" value="DUF3300"/>
    <property type="match status" value="1"/>
</dbReference>
<feature type="region of interest" description="Disordered" evidence="1">
    <location>
        <begin position="311"/>
        <end position="475"/>
    </location>
</feature>
<organism evidence="2 3">
    <name type="scientific">Gluconacetobacter azotocaptans</name>
    <dbReference type="NCBI Taxonomy" id="142834"/>
    <lineage>
        <taxon>Bacteria</taxon>
        <taxon>Pseudomonadati</taxon>
        <taxon>Pseudomonadota</taxon>
        <taxon>Alphaproteobacteria</taxon>
        <taxon>Acetobacterales</taxon>
        <taxon>Acetobacteraceae</taxon>
        <taxon>Gluconacetobacter</taxon>
    </lineage>
</organism>
<feature type="compositionally biased region" description="Polar residues" evidence="1">
    <location>
        <begin position="438"/>
        <end position="452"/>
    </location>
</feature>
<dbReference type="PANTHER" id="PTHR40269">
    <property type="entry name" value="OUTER MEMBRANE PROTEIN-RELATED"/>
    <property type="match status" value="1"/>
</dbReference>